<dbReference type="EMBL" id="SPMY01000038">
    <property type="protein sequence ID" value="NMQ28714.1"/>
    <property type="molecule type" value="Genomic_DNA"/>
</dbReference>
<evidence type="ECO:0000313" key="2">
    <source>
        <dbReference type="Proteomes" id="UP000749010"/>
    </source>
</evidence>
<name>A0ABX1U0T1_9PROT</name>
<evidence type="ECO:0000313" key="1">
    <source>
        <dbReference type="EMBL" id="NMQ28714.1"/>
    </source>
</evidence>
<keyword evidence="2" id="KW-1185">Reference proteome</keyword>
<protein>
    <submittedName>
        <fullName evidence="1">Uncharacterized protein</fullName>
    </submittedName>
</protein>
<gene>
    <name evidence="1" type="ORF">E4Q23_13675</name>
</gene>
<organism evidence="1 2">
    <name type="scientific">Candidatus Accumulibacter phosphatis</name>
    <dbReference type="NCBI Taxonomy" id="327160"/>
    <lineage>
        <taxon>Bacteria</taxon>
        <taxon>Pseudomonadati</taxon>
        <taxon>Pseudomonadota</taxon>
        <taxon>Betaproteobacteria</taxon>
        <taxon>Candidatus Accumulibacter</taxon>
    </lineage>
</organism>
<dbReference type="Proteomes" id="UP000749010">
    <property type="component" value="Unassembled WGS sequence"/>
</dbReference>
<accession>A0ABX1U0T1</accession>
<reference evidence="1 2" key="1">
    <citation type="submission" date="2019-03" db="EMBL/GenBank/DDBJ databases">
        <title>Metabolic reconstructions from genomes of highly enriched 'Candidatus Accumulibacter' and 'Candidatus Competibacter' bioreactor populations.</title>
        <authorList>
            <person name="Annavajhala M.K."/>
            <person name="Welles L."/>
            <person name="Abbas B."/>
            <person name="Sorokin D."/>
            <person name="Park H."/>
            <person name="Van Loosdrecht M."/>
            <person name="Chandran K."/>
        </authorList>
    </citation>
    <scope>NUCLEOTIDE SEQUENCE [LARGE SCALE GENOMIC DNA]</scope>
    <source>
        <strain evidence="1 2">SBR_S</strain>
    </source>
</reference>
<comment type="caution">
    <text evidence="1">The sequence shown here is derived from an EMBL/GenBank/DDBJ whole genome shotgun (WGS) entry which is preliminary data.</text>
</comment>
<sequence>MQTNTKGSETLSILATIDPACQAAGTVTAAWGSVANFHAFLAVVETGVLGAAATLDKIQQAAIKLRLANLDSNNGFAFLRLSLTVELAASIVAGKLIGVHPRHATAAVC</sequence>
<proteinExistence type="predicted"/>